<dbReference type="Proteomes" id="UP000194221">
    <property type="component" value="Unassembled WGS sequence"/>
</dbReference>
<name>A0A1Y2P8Y5_9FLAO</name>
<evidence type="ECO:0000313" key="3">
    <source>
        <dbReference type="Proteomes" id="UP000194221"/>
    </source>
</evidence>
<accession>A0A1Y2P8Y5</accession>
<keyword evidence="3" id="KW-1185">Reference proteome</keyword>
<protein>
    <submittedName>
        <fullName evidence="2">Uncharacterized protein</fullName>
    </submittedName>
</protein>
<dbReference type="AlphaFoldDB" id="A0A1Y2P8Y5"/>
<dbReference type="STRING" id="1635173.WH52_14015"/>
<evidence type="ECO:0000313" key="2">
    <source>
        <dbReference type="EMBL" id="OSY86896.1"/>
    </source>
</evidence>
<dbReference type="InterPro" id="IPR032774">
    <property type="entry name" value="WG_beta_rep"/>
</dbReference>
<sequence>MGIKRGFSFFVMFFLVVSQYAQTNEEIAGVYLRKSEESYNTLKVDKSLMYFEKALKLIDSARTAKTARLGSLIHYEKKNYKEAKRYAKKYFSLAKNKSSDKYIELLDLYVDMEEKIAKEEEEERIRIEAERKKMLELKRIDSLKTLWKKQKESLNFSFDTLYSFNKYGLALVKKDNKYGIIDDLGYVKVTPSEYENVKSFDGYFLFLDKKENPTKIFSYNSKTKEGYLLPEIESLSLLSTNYGKVMLPRGNSRIVFYPENSQQAIVFDLDQKKKVVISDIKELFKSLKKNDFIDRYKEDDLEIKIQGDWYRFGGHLGGNVYALFGEEDTVLQGYLLSNKQILKSTDYLYLGCAYKGKLEAEKNGEIYWIDNKGEEVSSPKDMVIGYGGETKVESVAPGVYQFYKLIKAKKYFINKDDKLETLKEFLRKNK</sequence>
<comment type="caution">
    <text evidence="2">The sequence shown here is derived from an EMBL/GenBank/DDBJ whole genome shotgun (WGS) entry which is preliminary data.</text>
</comment>
<dbReference type="OrthoDB" id="1197548at2"/>
<proteinExistence type="predicted"/>
<organism evidence="2 3">
    <name type="scientific">Tenacibaculum holothuriorum</name>
    <dbReference type="NCBI Taxonomy" id="1635173"/>
    <lineage>
        <taxon>Bacteria</taxon>
        <taxon>Pseudomonadati</taxon>
        <taxon>Bacteroidota</taxon>
        <taxon>Flavobacteriia</taxon>
        <taxon>Flavobacteriales</taxon>
        <taxon>Flavobacteriaceae</taxon>
        <taxon>Tenacibaculum</taxon>
    </lineage>
</organism>
<dbReference type="EMBL" id="LAPZ01000017">
    <property type="protein sequence ID" value="OSY86896.1"/>
    <property type="molecule type" value="Genomic_DNA"/>
</dbReference>
<dbReference type="Pfam" id="PF14903">
    <property type="entry name" value="WG_beta_rep"/>
    <property type="match status" value="1"/>
</dbReference>
<reference evidence="2 3" key="1">
    <citation type="submission" date="2015-03" db="EMBL/GenBank/DDBJ databases">
        <title>Genome sequence of Tenacibaculum sp. S2-2, isolated from intestinal microbiota of sea cucumber, Apostichopus japonicas.</title>
        <authorList>
            <person name="Shao Z."/>
            <person name="Wang L."/>
            <person name="Li X."/>
        </authorList>
    </citation>
    <scope>NUCLEOTIDE SEQUENCE [LARGE SCALE GENOMIC DNA]</scope>
    <source>
        <strain evidence="2 3">S2-2</strain>
    </source>
</reference>
<keyword evidence="1" id="KW-0175">Coiled coil</keyword>
<gene>
    <name evidence="2" type="ORF">WH52_14015</name>
</gene>
<dbReference type="InParanoid" id="A0A1Y2P8Y5"/>
<feature type="coiled-coil region" evidence="1">
    <location>
        <begin position="102"/>
        <end position="138"/>
    </location>
</feature>
<evidence type="ECO:0000256" key="1">
    <source>
        <dbReference type="SAM" id="Coils"/>
    </source>
</evidence>